<dbReference type="GO" id="GO:0005730">
    <property type="term" value="C:nucleolus"/>
    <property type="evidence" value="ECO:0007669"/>
    <property type="project" value="TreeGrafter"/>
</dbReference>
<organism evidence="3 4">
    <name type="scientific">Aromia moschata</name>
    <dbReference type="NCBI Taxonomy" id="1265417"/>
    <lineage>
        <taxon>Eukaryota</taxon>
        <taxon>Metazoa</taxon>
        <taxon>Ecdysozoa</taxon>
        <taxon>Arthropoda</taxon>
        <taxon>Hexapoda</taxon>
        <taxon>Insecta</taxon>
        <taxon>Pterygota</taxon>
        <taxon>Neoptera</taxon>
        <taxon>Endopterygota</taxon>
        <taxon>Coleoptera</taxon>
        <taxon>Polyphaga</taxon>
        <taxon>Cucujiformia</taxon>
        <taxon>Chrysomeloidea</taxon>
        <taxon>Cerambycidae</taxon>
        <taxon>Cerambycinae</taxon>
        <taxon>Callichromatini</taxon>
        <taxon>Aromia</taxon>
    </lineage>
</organism>
<accession>A0AAV8YCE5</accession>
<dbReference type="GO" id="GO:0000470">
    <property type="term" value="P:maturation of LSU-rRNA"/>
    <property type="evidence" value="ECO:0007669"/>
    <property type="project" value="TreeGrafter"/>
</dbReference>
<dbReference type="InterPro" id="IPR007109">
    <property type="entry name" value="Brix"/>
</dbReference>
<name>A0AAV8YCE5_9CUCU</name>
<dbReference type="EMBL" id="JAPWTK010000132">
    <property type="protein sequence ID" value="KAJ8948664.1"/>
    <property type="molecule type" value="Genomic_DNA"/>
</dbReference>
<gene>
    <name evidence="3" type="ORF">NQ318_004451</name>
</gene>
<dbReference type="GO" id="GO:0042134">
    <property type="term" value="F:rRNA primary transcript binding"/>
    <property type="evidence" value="ECO:0007669"/>
    <property type="project" value="InterPro"/>
</dbReference>
<dbReference type="GO" id="GO:0030687">
    <property type="term" value="C:preribosome, large subunit precursor"/>
    <property type="evidence" value="ECO:0007669"/>
    <property type="project" value="TreeGrafter"/>
</dbReference>
<dbReference type="PROSITE" id="PS50833">
    <property type="entry name" value="BRIX"/>
    <property type="match status" value="1"/>
</dbReference>
<comment type="caution">
    <text evidence="3">The sequence shown here is derived from an EMBL/GenBank/DDBJ whole genome shotgun (WGS) entry which is preliminary data.</text>
</comment>
<sequence length="188" mass="22020">MSEEKHVGIKTAENVDIKPSQSESVLFPKEAKYYNIKNKQLRNQQYLKNKRELRKEKKEAKKIRESEGLPKKVPHTIESLREHDETTVADLKWEENELIREDLEHDELSAYYQQSYEPKVLITYSDNPTREKGLLHSTIREISFSLDITGMVLTKKGKKARLRELGPRFTLKLRSLQKGTFDSKYGVV</sequence>
<dbReference type="PANTHER" id="PTHR22734:SF3">
    <property type="entry name" value="RIBOSOME PRODUCTION FACTOR 1"/>
    <property type="match status" value="1"/>
</dbReference>
<dbReference type="AlphaFoldDB" id="A0AAV8YCE5"/>
<dbReference type="InterPro" id="IPR044281">
    <property type="entry name" value="IMP4/RPF1"/>
</dbReference>
<evidence type="ECO:0000313" key="4">
    <source>
        <dbReference type="Proteomes" id="UP001162162"/>
    </source>
</evidence>
<feature type="region of interest" description="Disordered" evidence="1">
    <location>
        <begin position="50"/>
        <end position="69"/>
    </location>
</feature>
<reference evidence="3" key="1">
    <citation type="journal article" date="2023" name="Insect Mol. Biol.">
        <title>Genome sequencing provides insights into the evolution of gene families encoding plant cell wall-degrading enzymes in longhorned beetles.</title>
        <authorList>
            <person name="Shin N.R."/>
            <person name="Okamura Y."/>
            <person name="Kirsch R."/>
            <person name="Pauchet Y."/>
        </authorList>
    </citation>
    <scope>NUCLEOTIDE SEQUENCE</scope>
    <source>
        <strain evidence="3">AMC_N1</strain>
    </source>
</reference>
<evidence type="ECO:0000313" key="3">
    <source>
        <dbReference type="EMBL" id="KAJ8948664.1"/>
    </source>
</evidence>
<proteinExistence type="predicted"/>
<dbReference type="GO" id="GO:0000460">
    <property type="term" value="P:maturation of 5.8S rRNA"/>
    <property type="evidence" value="ECO:0007669"/>
    <property type="project" value="TreeGrafter"/>
</dbReference>
<evidence type="ECO:0000259" key="2">
    <source>
        <dbReference type="PROSITE" id="PS50833"/>
    </source>
</evidence>
<dbReference type="PANTHER" id="PTHR22734">
    <property type="entry name" value="U3 SMALL NUCLEOLAR RIBONUCLEOPROTEIN PROTEIN IMP4"/>
    <property type="match status" value="1"/>
</dbReference>
<dbReference type="Proteomes" id="UP001162162">
    <property type="component" value="Unassembled WGS sequence"/>
</dbReference>
<protein>
    <recommendedName>
        <fullName evidence="2">Brix domain-containing protein</fullName>
    </recommendedName>
</protein>
<evidence type="ECO:0000256" key="1">
    <source>
        <dbReference type="SAM" id="MobiDB-lite"/>
    </source>
</evidence>
<keyword evidence="4" id="KW-1185">Reference proteome</keyword>
<feature type="domain" description="Brix" evidence="2">
    <location>
        <begin position="1"/>
        <end position="182"/>
    </location>
</feature>